<dbReference type="CDD" id="cd00063">
    <property type="entry name" value="FN3"/>
    <property type="match status" value="2"/>
</dbReference>
<feature type="domain" description="Fibronectin type-III" evidence="5">
    <location>
        <begin position="443"/>
        <end position="536"/>
    </location>
</feature>
<dbReference type="PROSITE" id="PS50835">
    <property type="entry name" value="IG_LIKE"/>
    <property type="match status" value="2"/>
</dbReference>
<dbReference type="PRINTS" id="PR00014">
    <property type="entry name" value="FNTYPEIII"/>
</dbReference>
<dbReference type="KEGG" id="aqu:109586101"/>
<keyword evidence="7" id="KW-1185">Reference proteome</keyword>
<dbReference type="AlphaFoldDB" id="A0AAN0JM40"/>
<dbReference type="InterPro" id="IPR007110">
    <property type="entry name" value="Ig-like_dom"/>
</dbReference>
<feature type="domain" description="Ig-like" evidence="4">
    <location>
        <begin position="165"/>
        <end position="245"/>
    </location>
</feature>
<reference evidence="6" key="2">
    <citation type="submission" date="2024-06" db="UniProtKB">
        <authorList>
            <consortium name="EnsemblMetazoa"/>
        </authorList>
    </citation>
    <scope>IDENTIFICATION</scope>
</reference>
<dbReference type="SUPFAM" id="SSF48726">
    <property type="entry name" value="Immunoglobulin"/>
    <property type="match status" value="1"/>
</dbReference>
<dbReference type="InterPro" id="IPR036116">
    <property type="entry name" value="FN3_sf"/>
</dbReference>
<feature type="region of interest" description="Disordered" evidence="1">
    <location>
        <begin position="922"/>
        <end position="959"/>
    </location>
</feature>
<dbReference type="InterPro" id="IPR050713">
    <property type="entry name" value="RTP_Phos/Ushers"/>
</dbReference>
<dbReference type="InterPro" id="IPR003961">
    <property type="entry name" value="FN3_dom"/>
</dbReference>
<feature type="chain" id="PRO_5043033396" evidence="3">
    <location>
        <begin position="22"/>
        <end position="959"/>
    </location>
</feature>
<name>A0AAN0JM40_AMPQE</name>
<dbReference type="GeneID" id="109586101"/>
<feature type="domain" description="Ig-like" evidence="4">
    <location>
        <begin position="41"/>
        <end position="129"/>
    </location>
</feature>
<feature type="compositionally biased region" description="Low complexity" evidence="1">
    <location>
        <begin position="934"/>
        <end position="946"/>
    </location>
</feature>
<dbReference type="SMART" id="SM00060">
    <property type="entry name" value="FN3"/>
    <property type="match status" value="5"/>
</dbReference>
<evidence type="ECO:0000256" key="1">
    <source>
        <dbReference type="SAM" id="MobiDB-lite"/>
    </source>
</evidence>
<protein>
    <submittedName>
        <fullName evidence="6">Uncharacterized protein</fullName>
    </submittedName>
</protein>
<evidence type="ECO:0000259" key="4">
    <source>
        <dbReference type="PROSITE" id="PS50835"/>
    </source>
</evidence>
<keyword evidence="2" id="KW-1133">Transmembrane helix</keyword>
<keyword evidence="3" id="KW-0732">Signal</keyword>
<dbReference type="PROSITE" id="PS50853">
    <property type="entry name" value="FN3"/>
    <property type="match status" value="2"/>
</dbReference>
<dbReference type="InterPro" id="IPR036179">
    <property type="entry name" value="Ig-like_dom_sf"/>
</dbReference>
<dbReference type="Pfam" id="PF00041">
    <property type="entry name" value="fn3"/>
    <property type="match status" value="2"/>
</dbReference>
<evidence type="ECO:0000259" key="5">
    <source>
        <dbReference type="PROSITE" id="PS50853"/>
    </source>
</evidence>
<accession>A0AAN0JM40</accession>
<dbReference type="PANTHER" id="PTHR46957:SF3">
    <property type="entry name" value="CYTOKINE RECEPTOR"/>
    <property type="match status" value="1"/>
</dbReference>
<dbReference type="EnsemblMetazoa" id="XM_020002270.1">
    <property type="protein sequence ID" value="XP_019857829.1"/>
    <property type="gene ID" value="LOC109586101"/>
</dbReference>
<evidence type="ECO:0000313" key="6">
    <source>
        <dbReference type="EnsemblMetazoa" id="XP_019857829.1"/>
    </source>
</evidence>
<dbReference type="InterPro" id="IPR013783">
    <property type="entry name" value="Ig-like_fold"/>
</dbReference>
<evidence type="ECO:0000256" key="2">
    <source>
        <dbReference type="SAM" id="Phobius"/>
    </source>
</evidence>
<proteinExistence type="predicted"/>
<feature type="domain" description="Fibronectin type-III" evidence="5">
    <location>
        <begin position="537"/>
        <end position="620"/>
    </location>
</feature>
<dbReference type="SUPFAM" id="SSF49265">
    <property type="entry name" value="Fibronectin type III"/>
    <property type="match status" value="2"/>
</dbReference>
<feature type="signal peptide" evidence="3">
    <location>
        <begin position="1"/>
        <end position="21"/>
    </location>
</feature>
<dbReference type="PANTHER" id="PTHR46957">
    <property type="entry name" value="CYTOKINE RECEPTOR"/>
    <property type="match status" value="1"/>
</dbReference>
<sequence>MDYLLLFYSLLLLTIVDQTDSIRPATGAGLYLSSDPDSFLPDYSMIDTDALGPNTTLVCISSMNDTSTIGLWYYPTGDLVPMAAIDNTGPFSSVRGTGSVSLRRNDELLEPIEGLYKCIISDETGVNVTLVIGLYNTSSYALNGGPVTDANMTLGLFSQSHMNPPTFSLSFNVSNGPPTLITCYINGSPVHHHSLERMIVNGSGSVTGVSVVVTSNETGTYTCTVSNDRVFDGTINGVTATNSTTTLAITRSDAPVSFNASRRNTGLNHVRLSWSAVPGATEYEVYLSIMKFSLYRSLANSTETQVDITSGLFEKHNNTFDVIAYGSTSLPSIPVNTTITLTVPTIHDFTVIDRSTSNMTLEWSPPNVIAPNSYNINYRCHRECDLSDLKSEEFTNVLSPHQVTGVDPYSTCGFDLIGVYGNEIIYLVTNRQGMTLSATPTAPVGSITFTSVTSESMNVSWGPVPCNGRNGLIAGYYLSYTGSTLNITGSDTRHTVLDGLMPYTNYTVSVTPYGVNGEEGPPLDGAQLTGEGVPGPVQGISVTTTGVTDMSLTWARPLTTNGVITVYEIGYNHNLINTTDTYISINGLAPDTSYTVRIRAYTSAGSGNWSTIVQSTSDIPTVNGLSVLQLNNTSVNVTLRITPFLTTAVIRYKVYYSSSAGNGTGTSVVFNDTNGVITGLGTNMNYTMRAWIIIIINNGTNYEGMRSEPTTILIEDLNTQSTTSMISPSITLMQSRSESKSESISRSMIVTESNTISSNVNTDSGLIIGISVLSGLVIGLLIVILIILILIMMKRRKRIKRSLDIGRGTASPAGITTSTVILNMHCGVIENPTYSKVEESMANGGSPPPAASAPVVYDVPKLSDTDGHYDTPTLPARIKETPYEDIDGERIDITPSDYEVPSLTLNGHHLADDGGTSIVIDNPQTYEVPSPQYDSNNNDSNNNNNNISHHIGDSYMTMN</sequence>
<reference evidence="7" key="1">
    <citation type="journal article" date="2010" name="Nature">
        <title>The Amphimedon queenslandica genome and the evolution of animal complexity.</title>
        <authorList>
            <person name="Srivastava M."/>
            <person name="Simakov O."/>
            <person name="Chapman J."/>
            <person name="Fahey B."/>
            <person name="Gauthier M.E."/>
            <person name="Mitros T."/>
            <person name="Richards G.S."/>
            <person name="Conaco C."/>
            <person name="Dacre M."/>
            <person name="Hellsten U."/>
            <person name="Larroux C."/>
            <person name="Putnam N.H."/>
            <person name="Stanke M."/>
            <person name="Adamska M."/>
            <person name="Darling A."/>
            <person name="Degnan S.M."/>
            <person name="Oakley T.H."/>
            <person name="Plachetzki D.C."/>
            <person name="Zhai Y."/>
            <person name="Adamski M."/>
            <person name="Calcino A."/>
            <person name="Cummins S.F."/>
            <person name="Goodstein D.M."/>
            <person name="Harris C."/>
            <person name="Jackson D.J."/>
            <person name="Leys S.P."/>
            <person name="Shu S."/>
            <person name="Woodcroft B.J."/>
            <person name="Vervoort M."/>
            <person name="Kosik K.S."/>
            <person name="Manning G."/>
            <person name="Degnan B.M."/>
            <person name="Rokhsar D.S."/>
        </authorList>
    </citation>
    <scope>NUCLEOTIDE SEQUENCE [LARGE SCALE GENOMIC DNA]</scope>
</reference>
<evidence type="ECO:0000256" key="3">
    <source>
        <dbReference type="SAM" id="SignalP"/>
    </source>
</evidence>
<evidence type="ECO:0000313" key="7">
    <source>
        <dbReference type="Proteomes" id="UP000007879"/>
    </source>
</evidence>
<dbReference type="GO" id="GO:0016020">
    <property type="term" value="C:membrane"/>
    <property type="evidence" value="ECO:0007669"/>
    <property type="project" value="UniProtKB-SubCell"/>
</dbReference>
<feature type="transmembrane region" description="Helical" evidence="2">
    <location>
        <begin position="766"/>
        <end position="791"/>
    </location>
</feature>
<dbReference type="RefSeq" id="XP_019857829.1">
    <property type="nucleotide sequence ID" value="XM_020002270.1"/>
</dbReference>
<dbReference type="Proteomes" id="UP000007879">
    <property type="component" value="Unassembled WGS sequence"/>
</dbReference>
<dbReference type="Gene3D" id="2.60.40.10">
    <property type="entry name" value="Immunoglobulins"/>
    <property type="match status" value="4"/>
</dbReference>
<keyword evidence="2" id="KW-0812">Transmembrane</keyword>
<organism evidence="6 7">
    <name type="scientific">Amphimedon queenslandica</name>
    <name type="common">Sponge</name>
    <dbReference type="NCBI Taxonomy" id="400682"/>
    <lineage>
        <taxon>Eukaryota</taxon>
        <taxon>Metazoa</taxon>
        <taxon>Porifera</taxon>
        <taxon>Demospongiae</taxon>
        <taxon>Heteroscleromorpha</taxon>
        <taxon>Haplosclerida</taxon>
        <taxon>Niphatidae</taxon>
        <taxon>Amphimedon</taxon>
    </lineage>
</organism>
<keyword evidence="2" id="KW-0472">Membrane</keyword>